<dbReference type="InterPro" id="IPR035990">
    <property type="entry name" value="TIM_sf"/>
</dbReference>
<keyword evidence="6 9" id="KW-0963">Cytoplasm</keyword>
<dbReference type="EMBL" id="LJCO01000008">
    <property type="protein sequence ID" value="KPV45613.1"/>
    <property type="molecule type" value="Genomic_DNA"/>
</dbReference>
<dbReference type="NCBIfam" id="TIGR00419">
    <property type="entry name" value="tim"/>
    <property type="match status" value="1"/>
</dbReference>
<dbReference type="GO" id="GO:0019563">
    <property type="term" value="P:glycerol catabolic process"/>
    <property type="evidence" value="ECO:0007669"/>
    <property type="project" value="TreeGrafter"/>
</dbReference>
<reference evidence="11 12" key="1">
    <citation type="submission" date="2015-09" db="EMBL/GenBank/DDBJ databases">
        <title>Draft genome sequence of Alicyclobacillus ferrooxydans DSM 22381.</title>
        <authorList>
            <person name="Hemp J."/>
        </authorList>
    </citation>
    <scope>NUCLEOTIDE SEQUENCE [LARGE SCALE GENOMIC DNA]</scope>
    <source>
        <strain evidence="11 12">TC-34</strain>
    </source>
</reference>
<dbReference type="CDD" id="cd00311">
    <property type="entry name" value="TIM"/>
    <property type="match status" value="1"/>
</dbReference>
<dbReference type="PATRIC" id="fig|471514.4.peg.285"/>
<evidence type="ECO:0000256" key="6">
    <source>
        <dbReference type="ARBA" id="ARBA00022490"/>
    </source>
</evidence>
<evidence type="ECO:0000256" key="4">
    <source>
        <dbReference type="ARBA" id="ARBA00019397"/>
    </source>
</evidence>
<dbReference type="UniPathway" id="UPA00109">
    <property type="reaction ID" value="UER00189"/>
</dbReference>
<comment type="function">
    <text evidence="9">Involved in the gluconeogenesis. Catalyzes stereospecifically the conversion of dihydroxyacetone phosphate (DHAP) to D-glyceraldehyde-3-phosphate (G3P).</text>
</comment>
<proteinExistence type="inferred from homology"/>
<comment type="subcellular location">
    <subcellularLocation>
        <location evidence="9 10">Cytoplasm</location>
    </subcellularLocation>
</comment>
<feature type="binding site" evidence="9">
    <location>
        <begin position="234"/>
        <end position="235"/>
    </location>
    <ligand>
        <name>substrate</name>
    </ligand>
</feature>
<evidence type="ECO:0000313" key="12">
    <source>
        <dbReference type="Proteomes" id="UP000050482"/>
    </source>
</evidence>
<comment type="catalytic activity">
    <reaction evidence="9 10">
        <text>D-glyceraldehyde 3-phosphate = dihydroxyacetone phosphate</text>
        <dbReference type="Rhea" id="RHEA:18585"/>
        <dbReference type="ChEBI" id="CHEBI:57642"/>
        <dbReference type="ChEBI" id="CHEBI:59776"/>
        <dbReference type="EC" id="5.3.1.1"/>
    </reaction>
</comment>
<comment type="caution">
    <text evidence="11">The sequence shown here is derived from an EMBL/GenBank/DDBJ whole genome shotgun (WGS) entry which is preliminary data.</text>
</comment>
<dbReference type="PROSITE" id="PS00171">
    <property type="entry name" value="TIM_1"/>
    <property type="match status" value="1"/>
</dbReference>
<dbReference type="HAMAP" id="MF_00147_B">
    <property type="entry name" value="TIM_B"/>
    <property type="match status" value="1"/>
</dbReference>
<comment type="subunit">
    <text evidence="9 10">Homodimer.</text>
</comment>
<evidence type="ECO:0000313" key="11">
    <source>
        <dbReference type="EMBL" id="KPV45613.1"/>
    </source>
</evidence>
<dbReference type="PROSITE" id="PS51440">
    <property type="entry name" value="TIM_2"/>
    <property type="match status" value="1"/>
</dbReference>
<dbReference type="PANTHER" id="PTHR21139:SF42">
    <property type="entry name" value="TRIOSEPHOSPHATE ISOMERASE"/>
    <property type="match status" value="1"/>
</dbReference>
<keyword evidence="5 9" id="KW-0312">Gluconeogenesis</keyword>
<keyword evidence="7 9" id="KW-0324">Glycolysis</keyword>
<dbReference type="GO" id="GO:0006094">
    <property type="term" value="P:gluconeogenesis"/>
    <property type="evidence" value="ECO:0007669"/>
    <property type="project" value="UniProtKB-UniRule"/>
</dbReference>
<feature type="binding site" evidence="9">
    <location>
        <begin position="10"/>
        <end position="12"/>
    </location>
    <ligand>
        <name>substrate</name>
    </ligand>
</feature>
<dbReference type="EC" id="5.3.1.1" evidence="3 9"/>
<feature type="active site" description="Proton acceptor" evidence="9">
    <location>
        <position position="167"/>
    </location>
</feature>
<gene>
    <name evidence="9 11" type="primary">tpiA</name>
    <name evidence="11" type="ORF">AN477_01450</name>
</gene>
<dbReference type="GO" id="GO:0046166">
    <property type="term" value="P:glyceraldehyde-3-phosphate biosynthetic process"/>
    <property type="evidence" value="ECO:0007669"/>
    <property type="project" value="TreeGrafter"/>
</dbReference>
<evidence type="ECO:0000256" key="8">
    <source>
        <dbReference type="ARBA" id="ARBA00023235"/>
    </source>
</evidence>
<keyword evidence="8 9" id="KW-0413">Isomerase</keyword>
<dbReference type="GO" id="GO:0004807">
    <property type="term" value="F:triose-phosphate isomerase activity"/>
    <property type="evidence" value="ECO:0007669"/>
    <property type="project" value="UniProtKB-UniRule"/>
</dbReference>
<dbReference type="GO" id="GO:0005829">
    <property type="term" value="C:cytosol"/>
    <property type="evidence" value="ECO:0007669"/>
    <property type="project" value="TreeGrafter"/>
</dbReference>
<dbReference type="InterPro" id="IPR022896">
    <property type="entry name" value="TrioseP_Isoase_bac/euk"/>
</dbReference>
<organism evidence="11 12">
    <name type="scientific">Alicyclobacillus ferrooxydans</name>
    <dbReference type="NCBI Taxonomy" id="471514"/>
    <lineage>
        <taxon>Bacteria</taxon>
        <taxon>Bacillati</taxon>
        <taxon>Bacillota</taxon>
        <taxon>Bacilli</taxon>
        <taxon>Bacillales</taxon>
        <taxon>Alicyclobacillaceae</taxon>
        <taxon>Alicyclobacillus</taxon>
    </lineage>
</organism>
<evidence type="ECO:0000256" key="10">
    <source>
        <dbReference type="RuleBase" id="RU363013"/>
    </source>
</evidence>
<dbReference type="PANTHER" id="PTHR21139">
    <property type="entry name" value="TRIOSEPHOSPHATE ISOMERASE"/>
    <property type="match status" value="1"/>
</dbReference>
<dbReference type="OrthoDB" id="9809429at2"/>
<evidence type="ECO:0000256" key="2">
    <source>
        <dbReference type="ARBA" id="ARBA00007422"/>
    </source>
</evidence>
<evidence type="ECO:0000256" key="7">
    <source>
        <dbReference type="ARBA" id="ARBA00023152"/>
    </source>
</evidence>
<dbReference type="SUPFAM" id="SSF51351">
    <property type="entry name" value="Triosephosphate isomerase (TIM)"/>
    <property type="match status" value="1"/>
</dbReference>
<dbReference type="STRING" id="471514.AN477_01450"/>
<dbReference type="FunFam" id="3.20.20.70:FF:000016">
    <property type="entry name" value="Triosephosphate isomerase"/>
    <property type="match status" value="1"/>
</dbReference>
<keyword evidence="12" id="KW-1185">Reference proteome</keyword>
<feature type="binding site" evidence="9">
    <location>
        <position position="173"/>
    </location>
    <ligand>
        <name>substrate</name>
    </ligand>
</feature>
<dbReference type="Proteomes" id="UP000050482">
    <property type="component" value="Unassembled WGS sequence"/>
</dbReference>
<dbReference type="GO" id="GO:0006096">
    <property type="term" value="P:glycolytic process"/>
    <property type="evidence" value="ECO:0007669"/>
    <property type="project" value="UniProtKB-UniRule"/>
</dbReference>
<dbReference type="InterPro" id="IPR013785">
    <property type="entry name" value="Aldolase_TIM"/>
</dbReference>
<sequence>MTRRKMLVGNWKMYKTIAETRSFAEVLGRNLGKLSAEMDFAVCPPFTALQVAKVVLPTQVAVGAQNMHQSKNGAFTGEVAAPMLQEIGVKYVVLGHSERRQMFAETDEAVRDKVEAAQEAGFIPILCVGENDAERNSGETMTVVARQTQIGLEKARPDGDAIVIAYEPVWAIGTGKTPSPKDAEKVIAAIREVVVVALGETEAAKTRILYGGSVKPANIAEFVAEKDIDGALVGGASLDPESFVAMAEAMGQVSGR</sequence>
<evidence type="ECO:0000256" key="3">
    <source>
        <dbReference type="ARBA" id="ARBA00011940"/>
    </source>
</evidence>
<protein>
    <recommendedName>
        <fullName evidence="4 9">Triosephosphate isomerase</fullName>
        <shortName evidence="9">TIM</shortName>
        <shortName evidence="9">TPI</shortName>
        <ecNumber evidence="3 9">5.3.1.1</ecNumber>
    </recommendedName>
    <alternativeName>
        <fullName evidence="9">Triose-phosphate isomerase</fullName>
    </alternativeName>
</protein>
<feature type="binding site" evidence="9">
    <location>
        <position position="213"/>
    </location>
    <ligand>
        <name>substrate</name>
    </ligand>
</feature>
<feature type="active site" description="Electrophile" evidence="9">
    <location>
        <position position="96"/>
    </location>
</feature>
<dbReference type="Gene3D" id="3.20.20.70">
    <property type="entry name" value="Aldolase class I"/>
    <property type="match status" value="1"/>
</dbReference>
<dbReference type="RefSeq" id="WP_054967394.1">
    <property type="nucleotide sequence ID" value="NZ_LJCO01000008.1"/>
</dbReference>
<dbReference type="InterPro" id="IPR020861">
    <property type="entry name" value="Triosephosphate_isomerase_AS"/>
</dbReference>
<accession>A0A0N8PPY4</accession>
<evidence type="ECO:0000256" key="9">
    <source>
        <dbReference type="HAMAP-Rule" id="MF_00147"/>
    </source>
</evidence>
<dbReference type="UniPathway" id="UPA00138"/>
<dbReference type="InterPro" id="IPR000652">
    <property type="entry name" value="Triosephosphate_isomerase"/>
</dbReference>
<comment type="pathway">
    <text evidence="9 10">Carbohydrate biosynthesis; gluconeogenesis.</text>
</comment>
<name>A0A0N8PPY4_9BACL</name>
<dbReference type="Pfam" id="PF00121">
    <property type="entry name" value="TIM"/>
    <property type="match status" value="1"/>
</dbReference>
<dbReference type="AlphaFoldDB" id="A0A0N8PPY4"/>
<comment type="similarity">
    <text evidence="2 9 10">Belongs to the triosephosphate isomerase family.</text>
</comment>
<evidence type="ECO:0000256" key="1">
    <source>
        <dbReference type="ARBA" id="ARBA00004680"/>
    </source>
</evidence>
<comment type="pathway">
    <text evidence="1 9 10">Carbohydrate degradation; glycolysis; D-glyceraldehyde 3-phosphate from glycerone phosphate: step 1/1.</text>
</comment>
<evidence type="ECO:0000256" key="5">
    <source>
        <dbReference type="ARBA" id="ARBA00022432"/>
    </source>
</evidence>